<evidence type="ECO:0000256" key="9">
    <source>
        <dbReference type="PROSITE-ProRule" id="PRU00282"/>
    </source>
</evidence>
<dbReference type="AlphaFoldDB" id="A0A7S4AEF0"/>
<organism evidence="12">
    <name type="scientific">Pseudo-nitzschia australis</name>
    <dbReference type="NCBI Taxonomy" id="44445"/>
    <lineage>
        <taxon>Eukaryota</taxon>
        <taxon>Sar</taxon>
        <taxon>Stramenopiles</taxon>
        <taxon>Ochrophyta</taxon>
        <taxon>Bacillariophyta</taxon>
        <taxon>Bacillariophyceae</taxon>
        <taxon>Bacillariophycidae</taxon>
        <taxon>Bacillariales</taxon>
        <taxon>Bacillariaceae</taxon>
        <taxon>Pseudo-nitzschia</taxon>
    </lineage>
</organism>
<feature type="compositionally biased region" description="Polar residues" evidence="11">
    <location>
        <begin position="1"/>
        <end position="13"/>
    </location>
</feature>
<keyword evidence="7" id="KW-0496">Mitochondrion</keyword>
<evidence type="ECO:0000256" key="3">
    <source>
        <dbReference type="ARBA" id="ARBA00022448"/>
    </source>
</evidence>
<evidence type="ECO:0000256" key="10">
    <source>
        <dbReference type="RuleBase" id="RU000488"/>
    </source>
</evidence>
<keyword evidence="6" id="KW-1133">Transmembrane helix</keyword>
<keyword evidence="8 9" id="KW-0472">Membrane</keyword>
<dbReference type="GO" id="GO:0022857">
    <property type="term" value="F:transmembrane transporter activity"/>
    <property type="evidence" value="ECO:0007669"/>
    <property type="project" value="TreeGrafter"/>
</dbReference>
<keyword evidence="3 10" id="KW-0813">Transport</keyword>
<keyword evidence="4 9" id="KW-0812">Transmembrane</keyword>
<comment type="similarity">
    <text evidence="2 10">Belongs to the mitochondrial carrier (TC 2.A.29) family.</text>
</comment>
<evidence type="ECO:0000256" key="11">
    <source>
        <dbReference type="SAM" id="MobiDB-lite"/>
    </source>
</evidence>
<protein>
    <recommendedName>
        <fullName evidence="13">Mitochondrial carrier protein</fullName>
    </recommendedName>
</protein>
<feature type="repeat" description="Solcar" evidence="9">
    <location>
        <begin position="36"/>
        <end position="135"/>
    </location>
</feature>
<evidence type="ECO:0000256" key="1">
    <source>
        <dbReference type="ARBA" id="ARBA00004225"/>
    </source>
</evidence>
<dbReference type="EMBL" id="HBIX01007387">
    <property type="protein sequence ID" value="CAE0713011.1"/>
    <property type="molecule type" value="Transcribed_RNA"/>
</dbReference>
<dbReference type="GO" id="GO:0031966">
    <property type="term" value="C:mitochondrial membrane"/>
    <property type="evidence" value="ECO:0007669"/>
    <property type="project" value="UniProtKB-SubCell"/>
</dbReference>
<dbReference type="PROSITE" id="PS50920">
    <property type="entry name" value="SOLCAR"/>
    <property type="match status" value="2"/>
</dbReference>
<dbReference type="Pfam" id="PF00153">
    <property type="entry name" value="Mito_carr"/>
    <property type="match status" value="3"/>
</dbReference>
<dbReference type="Gene3D" id="1.50.40.10">
    <property type="entry name" value="Mitochondrial carrier domain"/>
    <property type="match status" value="1"/>
</dbReference>
<keyword evidence="5" id="KW-0677">Repeat</keyword>
<dbReference type="InterPro" id="IPR050567">
    <property type="entry name" value="Mitochondrial_Carrier"/>
</dbReference>
<feature type="compositionally biased region" description="Low complexity" evidence="11">
    <location>
        <begin position="211"/>
        <end position="224"/>
    </location>
</feature>
<dbReference type="InterPro" id="IPR018108">
    <property type="entry name" value="MCP_transmembrane"/>
</dbReference>
<gene>
    <name evidence="12" type="ORF">PAUS00366_LOCUS5763</name>
</gene>
<accession>A0A7S4AEF0</accession>
<sequence>MKTAETSSSNNEDVTTKGLTPKVSDGSSVSLGNKANAIRNSLLAGSVAGIASTVVCHPFDVLRVKMQSSAPATATATFTTNVTGTGTVGLVGTLRNILQYGGGARALYTGLAMPLAAQAIYKGTIFTVNNMAESSIRDWKTRENNKLGNFEAPYKLTLADRFVSGFMGGAVNAALFCTPVEYVRNQQIAQIEKNSNVTAAVPKVTGGGTGNITPNKNPTRNKNPGETINLRGKNGPISVIRNTIQSHGFTGLWRGMTSTVLRDSVGCGFFFVAMAYSQEKLTPDYSNQPPSMPTVILSGALAGVSFWLWALPVDTMKTWIQNGTACNLSHAVRMSQHHGLLQSIPSLFRGWQVAYSRGAPAAAITVVTYSLASQYLQGLP</sequence>
<evidence type="ECO:0000256" key="5">
    <source>
        <dbReference type="ARBA" id="ARBA00022737"/>
    </source>
</evidence>
<proteinExistence type="inferred from homology"/>
<reference evidence="12" key="1">
    <citation type="submission" date="2021-01" db="EMBL/GenBank/DDBJ databases">
        <authorList>
            <person name="Corre E."/>
            <person name="Pelletier E."/>
            <person name="Niang G."/>
            <person name="Scheremetjew M."/>
            <person name="Finn R."/>
            <person name="Kale V."/>
            <person name="Holt S."/>
            <person name="Cochrane G."/>
            <person name="Meng A."/>
            <person name="Brown T."/>
            <person name="Cohen L."/>
        </authorList>
    </citation>
    <scope>NUCLEOTIDE SEQUENCE</scope>
    <source>
        <strain evidence="12">10249 10 AB</strain>
    </source>
</reference>
<dbReference type="PANTHER" id="PTHR45624">
    <property type="entry name" value="MITOCHONDRIAL BASIC AMINO ACIDS TRANSPORTER-RELATED"/>
    <property type="match status" value="1"/>
</dbReference>
<feature type="region of interest" description="Disordered" evidence="11">
    <location>
        <begin position="205"/>
        <end position="224"/>
    </location>
</feature>
<evidence type="ECO:0000256" key="4">
    <source>
        <dbReference type="ARBA" id="ARBA00022692"/>
    </source>
</evidence>
<evidence type="ECO:0000256" key="2">
    <source>
        <dbReference type="ARBA" id="ARBA00006375"/>
    </source>
</evidence>
<evidence type="ECO:0000313" key="12">
    <source>
        <dbReference type="EMBL" id="CAE0713011.1"/>
    </source>
</evidence>
<evidence type="ECO:0000256" key="6">
    <source>
        <dbReference type="ARBA" id="ARBA00022989"/>
    </source>
</evidence>
<evidence type="ECO:0008006" key="13">
    <source>
        <dbReference type="Google" id="ProtNLM"/>
    </source>
</evidence>
<dbReference type="InterPro" id="IPR023395">
    <property type="entry name" value="MCP_dom_sf"/>
</dbReference>
<feature type="repeat" description="Solcar" evidence="9">
    <location>
        <begin position="160"/>
        <end position="280"/>
    </location>
</feature>
<evidence type="ECO:0000256" key="8">
    <source>
        <dbReference type="ARBA" id="ARBA00023136"/>
    </source>
</evidence>
<comment type="subcellular location">
    <subcellularLocation>
        <location evidence="1">Mitochondrion membrane</location>
        <topology evidence="1">Multi-pass membrane protein</topology>
    </subcellularLocation>
</comment>
<feature type="region of interest" description="Disordered" evidence="11">
    <location>
        <begin position="1"/>
        <end position="28"/>
    </location>
</feature>
<dbReference type="SUPFAM" id="SSF103506">
    <property type="entry name" value="Mitochondrial carrier"/>
    <property type="match status" value="1"/>
</dbReference>
<name>A0A7S4AEF0_9STRA</name>
<evidence type="ECO:0000256" key="7">
    <source>
        <dbReference type="ARBA" id="ARBA00023128"/>
    </source>
</evidence>